<comment type="caution">
    <text evidence="1">The sequence shown here is derived from an EMBL/GenBank/DDBJ whole genome shotgun (WGS) entry which is preliminary data.</text>
</comment>
<name>A0A1G1SYF8_9BACT</name>
<protein>
    <submittedName>
        <fullName evidence="1">Uncharacterized protein</fullName>
    </submittedName>
</protein>
<dbReference type="AlphaFoldDB" id="A0A1G1SYF8"/>
<dbReference type="EMBL" id="MDZC01000081">
    <property type="protein sequence ID" value="OGX83662.1"/>
    <property type="molecule type" value="Genomic_DNA"/>
</dbReference>
<reference evidence="1 2" key="1">
    <citation type="submission" date="2016-08" db="EMBL/GenBank/DDBJ databases">
        <title>Hymenobacter coccineus sp. nov., Hymenobacter lapidarius sp. nov. and Hymenobacter glacialis sp. nov., isolated from Antarctic soil.</title>
        <authorList>
            <person name="Sedlacek I."/>
            <person name="Kralova S."/>
            <person name="Kyrova K."/>
            <person name="Maslanova I."/>
            <person name="Stankova E."/>
            <person name="Vrbovska V."/>
            <person name="Nemec M."/>
            <person name="Bartak M."/>
            <person name="Svec P."/>
            <person name="Busse H.-J."/>
            <person name="Pantucek R."/>
        </authorList>
    </citation>
    <scope>NUCLEOTIDE SEQUENCE [LARGE SCALE GENOMIC DNA]</scope>
    <source>
        <strain evidence="1 2">CCM 8648</strain>
    </source>
</reference>
<dbReference type="STRING" id="1908236.BEN48_16850"/>
<keyword evidence="2" id="KW-1185">Reference proteome</keyword>
<accession>A0A1G1SYF8</accession>
<organism evidence="1 2">
    <name type="scientific">Hymenobacter glacialis</name>
    <dbReference type="NCBI Taxonomy" id="1908236"/>
    <lineage>
        <taxon>Bacteria</taxon>
        <taxon>Pseudomonadati</taxon>
        <taxon>Bacteroidota</taxon>
        <taxon>Cytophagia</taxon>
        <taxon>Cytophagales</taxon>
        <taxon>Hymenobacteraceae</taxon>
        <taxon>Hymenobacter</taxon>
    </lineage>
</organism>
<proteinExistence type="predicted"/>
<evidence type="ECO:0000313" key="1">
    <source>
        <dbReference type="EMBL" id="OGX83662.1"/>
    </source>
</evidence>
<evidence type="ECO:0000313" key="2">
    <source>
        <dbReference type="Proteomes" id="UP000177791"/>
    </source>
</evidence>
<dbReference type="Proteomes" id="UP000177791">
    <property type="component" value="Unassembled WGS sequence"/>
</dbReference>
<gene>
    <name evidence="1" type="ORF">BEN48_16850</name>
</gene>
<sequence length="68" mass="7466">MAGSRLTASSRSGNLPKAKRRVVLCKLRAGPGRRTRHAKCPCQKSIIFSRSWAGEAAMRLIQAVLMPM</sequence>